<evidence type="ECO:0000313" key="4">
    <source>
        <dbReference type="Proteomes" id="UP001176961"/>
    </source>
</evidence>
<feature type="transmembrane region" description="Helical" evidence="2">
    <location>
        <begin position="201"/>
        <end position="221"/>
    </location>
</feature>
<dbReference type="AlphaFoldDB" id="A0AA36DPH5"/>
<keyword evidence="2" id="KW-1133">Transmembrane helix</keyword>
<feature type="compositionally biased region" description="Polar residues" evidence="1">
    <location>
        <begin position="79"/>
        <end position="88"/>
    </location>
</feature>
<dbReference type="EMBL" id="CATQJL010000001">
    <property type="protein sequence ID" value="CAJ0590224.1"/>
    <property type="molecule type" value="Genomic_DNA"/>
</dbReference>
<evidence type="ECO:0000256" key="2">
    <source>
        <dbReference type="SAM" id="Phobius"/>
    </source>
</evidence>
<feature type="compositionally biased region" description="Basic and acidic residues" evidence="1">
    <location>
        <begin position="68"/>
        <end position="78"/>
    </location>
</feature>
<feature type="region of interest" description="Disordered" evidence="1">
    <location>
        <begin position="66"/>
        <end position="89"/>
    </location>
</feature>
<feature type="transmembrane region" description="Helical" evidence="2">
    <location>
        <begin position="130"/>
        <end position="149"/>
    </location>
</feature>
<sequence>MDEVKIGKQRRVVLKQLGGGERSGKNTVDVQVKEGDASSRRSIDLQLEGGTRIRSRANTLELKVNGEVMKKSTSEDSRQSSPRGSKTLSIIRHDSTNGSLANLPNSENRQNLTIDNSQAWSAFNPKRQFYVLKAFFILLCFVDIMHWAYLLRDDTVENPNSWRFYKKFQSFDVYYLVARMFGDIFTCVLGLGAAMWTRKPILTLPCTMIQLLFLLIRAVVWTVRGYNRALLRVESTSEDKIFVACEFILPAVWAILSVLIVHTMKQLRSYEQLHGYAHPPVIVLTVKNDDNDESVQIEIA</sequence>
<gene>
    <name evidence="3" type="ORF">CYNAS_LOCUS2207</name>
</gene>
<keyword evidence="4" id="KW-1185">Reference proteome</keyword>
<feature type="compositionally biased region" description="Basic and acidic residues" evidence="1">
    <location>
        <begin position="31"/>
        <end position="41"/>
    </location>
</feature>
<accession>A0AA36DPH5</accession>
<evidence type="ECO:0000256" key="1">
    <source>
        <dbReference type="SAM" id="MobiDB-lite"/>
    </source>
</evidence>
<dbReference type="Proteomes" id="UP001176961">
    <property type="component" value="Unassembled WGS sequence"/>
</dbReference>
<keyword evidence="2" id="KW-0812">Transmembrane</keyword>
<protein>
    <submittedName>
        <fullName evidence="3">Uncharacterized protein</fullName>
    </submittedName>
</protein>
<keyword evidence="2" id="KW-0472">Membrane</keyword>
<feature type="transmembrane region" description="Helical" evidence="2">
    <location>
        <begin position="173"/>
        <end position="194"/>
    </location>
</feature>
<proteinExistence type="predicted"/>
<evidence type="ECO:0000313" key="3">
    <source>
        <dbReference type="EMBL" id="CAJ0590224.1"/>
    </source>
</evidence>
<name>A0AA36DPH5_CYLNA</name>
<organism evidence="3 4">
    <name type="scientific">Cylicocyclus nassatus</name>
    <name type="common">Nematode worm</name>
    <dbReference type="NCBI Taxonomy" id="53992"/>
    <lineage>
        <taxon>Eukaryota</taxon>
        <taxon>Metazoa</taxon>
        <taxon>Ecdysozoa</taxon>
        <taxon>Nematoda</taxon>
        <taxon>Chromadorea</taxon>
        <taxon>Rhabditida</taxon>
        <taxon>Rhabditina</taxon>
        <taxon>Rhabditomorpha</taxon>
        <taxon>Strongyloidea</taxon>
        <taxon>Strongylidae</taxon>
        <taxon>Cylicocyclus</taxon>
    </lineage>
</organism>
<comment type="caution">
    <text evidence="3">The sequence shown here is derived from an EMBL/GenBank/DDBJ whole genome shotgun (WGS) entry which is preliminary data.</text>
</comment>
<feature type="region of interest" description="Disordered" evidence="1">
    <location>
        <begin position="18"/>
        <end position="41"/>
    </location>
</feature>
<feature type="transmembrane region" description="Helical" evidence="2">
    <location>
        <begin position="241"/>
        <end position="261"/>
    </location>
</feature>
<reference evidence="3" key="1">
    <citation type="submission" date="2023-07" db="EMBL/GenBank/DDBJ databases">
        <authorList>
            <consortium name="CYATHOMIX"/>
        </authorList>
    </citation>
    <scope>NUCLEOTIDE SEQUENCE</scope>
    <source>
        <strain evidence="3">N/A</strain>
    </source>
</reference>